<evidence type="ECO:0000256" key="1">
    <source>
        <dbReference type="SAM" id="MobiDB-lite"/>
    </source>
</evidence>
<gene>
    <name evidence="2" type="ORF">Tci_008591</name>
</gene>
<dbReference type="InterPro" id="IPR012337">
    <property type="entry name" value="RNaseH-like_sf"/>
</dbReference>
<dbReference type="InterPro" id="IPR039537">
    <property type="entry name" value="Retrotran_Ty1/copia-like"/>
</dbReference>
<dbReference type="InterPro" id="IPR036397">
    <property type="entry name" value="RNaseH_sf"/>
</dbReference>
<name>A0A6L2JHX9_TANCI</name>
<accession>A0A6L2JHX9</accession>
<organism evidence="2">
    <name type="scientific">Tanacetum cinerariifolium</name>
    <name type="common">Dalmatian daisy</name>
    <name type="synonym">Chrysanthemum cinerariifolium</name>
    <dbReference type="NCBI Taxonomy" id="118510"/>
    <lineage>
        <taxon>Eukaryota</taxon>
        <taxon>Viridiplantae</taxon>
        <taxon>Streptophyta</taxon>
        <taxon>Embryophyta</taxon>
        <taxon>Tracheophyta</taxon>
        <taxon>Spermatophyta</taxon>
        <taxon>Magnoliopsida</taxon>
        <taxon>eudicotyledons</taxon>
        <taxon>Gunneridae</taxon>
        <taxon>Pentapetalae</taxon>
        <taxon>asterids</taxon>
        <taxon>campanulids</taxon>
        <taxon>Asterales</taxon>
        <taxon>Asteraceae</taxon>
        <taxon>Asteroideae</taxon>
        <taxon>Anthemideae</taxon>
        <taxon>Anthemidinae</taxon>
        <taxon>Tanacetum</taxon>
    </lineage>
</organism>
<feature type="compositionally biased region" description="Basic residues" evidence="1">
    <location>
        <begin position="192"/>
        <end position="209"/>
    </location>
</feature>
<reference evidence="2" key="1">
    <citation type="journal article" date="2019" name="Sci. Rep.">
        <title>Draft genome of Tanacetum cinerariifolium, the natural source of mosquito coil.</title>
        <authorList>
            <person name="Yamashiro T."/>
            <person name="Shiraishi A."/>
            <person name="Satake H."/>
            <person name="Nakayama K."/>
        </authorList>
    </citation>
    <scope>NUCLEOTIDE SEQUENCE</scope>
</reference>
<feature type="region of interest" description="Disordered" evidence="1">
    <location>
        <begin position="442"/>
        <end position="473"/>
    </location>
</feature>
<feature type="compositionally biased region" description="Low complexity" evidence="1">
    <location>
        <begin position="442"/>
        <end position="458"/>
    </location>
</feature>
<dbReference type="Gene3D" id="3.30.420.10">
    <property type="entry name" value="Ribonuclease H-like superfamily/Ribonuclease H"/>
    <property type="match status" value="1"/>
</dbReference>
<proteinExistence type="predicted"/>
<dbReference type="EMBL" id="BKCJ010000830">
    <property type="protein sequence ID" value="GEU36613.1"/>
    <property type="molecule type" value="Genomic_DNA"/>
</dbReference>
<sequence>MLEEENKVLKELHSVHSKVDTAAPVVEKEKSFKQGRIIVDIDEDDEINLEEAQAKLYKIDLKHPEKVLKVVTTAGATTTAEATKVSVPRRRRDVVIQDPKETTSIIVVQSKVQSNDKGKGILIEEPKSLKGQAQIEQDEAFARQLEVELNAYINLNAVMEQVKRSERLNDAVMKYQNTICITWGRQIQKAKKKSLNAKGKGKGKGKRKDKVTSLSLKTLNLLLKSTQQRMMPATTAKSNGIYEIDRIDCVPNVNSIYTITPPYTPQHNGVSERRNHTSLDMVRSMMNLTTLSLFFWDYSLETATRILDMVPTKKVDKKPYELWYRKVPNFSYLKAEKDPFQRTHSYYFYFPPENKIVVARIRLHFNGGAVDWKSSKQKTTAMFAIESEYIVASEAAMEAVWIRKFISGIDPFMKALSKGKLTQHVSSIGLHLASSFISSSKLSSDQTSIPTSSTNPTPKGRIRRSSKQKVENSHFEEHLTPVATMTDNRNMAEMLRTPTEGCAEAIVVPPILAEKFELNITLAIALCCNNVMHSRSKHIDIRHHFIQEKVEKGVVELYFATTDYQLADIFTKALPRGGLNFYSRVLA</sequence>
<feature type="region of interest" description="Disordered" evidence="1">
    <location>
        <begin position="192"/>
        <end position="211"/>
    </location>
</feature>
<dbReference type="CDD" id="cd09272">
    <property type="entry name" value="RNase_HI_RT_Ty1"/>
    <property type="match status" value="1"/>
</dbReference>
<comment type="caution">
    <text evidence="2">The sequence shown here is derived from an EMBL/GenBank/DDBJ whole genome shotgun (WGS) entry which is preliminary data.</text>
</comment>
<dbReference type="SUPFAM" id="SSF53098">
    <property type="entry name" value="Ribonuclease H-like"/>
    <property type="match status" value="1"/>
</dbReference>
<dbReference type="PANTHER" id="PTHR42648:SF27">
    <property type="entry name" value="RNA-DIRECTED DNA POLYMERASE"/>
    <property type="match status" value="1"/>
</dbReference>
<evidence type="ECO:0000313" key="2">
    <source>
        <dbReference type="EMBL" id="GEU36613.1"/>
    </source>
</evidence>
<dbReference type="PANTHER" id="PTHR42648">
    <property type="entry name" value="TRANSPOSASE, PUTATIVE-RELATED"/>
    <property type="match status" value="1"/>
</dbReference>
<dbReference type="AlphaFoldDB" id="A0A6L2JHX9"/>
<protein>
    <submittedName>
        <fullName evidence="2">Retrotransposon protein, putative, Ty1-copia subclass</fullName>
    </submittedName>
</protein>
<dbReference type="GO" id="GO:0003676">
    <property type="term" value="F:nucleic acid binding"/>
    <property type="evidence" value="ECO:0007669"/>
    <property type="project" value="InterPro"/>
</dbReference>